<dbReference type="KEGG" id="bhc:JFL75_14405"/>
<reference evidence="3" key="1">
    <citation type="submission" date="2021-01" db="EMBL/GenBank/DDBJ databases">
        <title>Description of Breznakiella homolactica.</title>
        <authorList>
            <person name="Song Y."/>
            <person name="Brune A."/>
        </authorList>
    </citation>
    <scope>NUCLEOTIDE SEQUENCE</scope>
    <source>
        <strain evidence="3">RmG30</strain>
    </source>
</reference>
<dbReference type="InterPro" id="IPR006059">
    <property type="entry name" value="SBP"/>
</dbReference>
<comment type="similarity">
    <text evidence="2">Belongs to the bacterial solute-binding protein 1 family.</text>
</comment>
<dbReference type="RefSeq" id="WP_215625431.1">
    <property type="nucleotide sequence ID" value="NZ_CP067089.2"/>
</dbReference>
<evidence type="ECO:0000313" key="3">
    <source>
        <dbReference type="EMBL" id="QQO08125.1"/>
    </source>
</evidence>
<dbReference type="InterPro" id="IPR050490">
    <property type="entry name" value="Bact_solute-bd_prot1"/>
</dbReference>
<accession>A0A7T7XKS5</accession>
<comment type="subcellular location">
    <subcellularLocation>
        <location evidence="1">Periplasm</location>
    </subcellularLocation>
</comment>
<dbReference type="EMBL" id="CP067089">
    <property type="protein sequence ID" value="QQO08125.1"/>
    <property type="molecule type" value="Genomic_DNA"/>
</dbReference>
<evidence type="ECO:0000256" key="2">
    <source>
        <dbReference type="ARBA" id="ARBA00008520"/>
    </source>
</evidence>
<proteinExistence type="inferred from homology"/>
<dbReference type="PANTHER" id="PTHR43649:SF12">
    <property type="entry name" value="DIACETYLCHITOBIOSE BINDING PROTEIN DASA"/>
    <property type="match status" value="1"/>
</dbReference>
<gene>
    <name evidence="3" type="ORF">JFL75_14405</name>
</gene>
<sequence length="460" mass="51937">MKKIISGIVILTVVLSLGLASCSKSSSSETSEPRTPISIAWLNMKPNDTIDPVTGITYKGSYAFKELLEKKIPEVSISFVAIPNENWIQKMETTLTTGEADIGWYTNQIQASKWFVDSRTMMANDPAFTEADFEKTFTEPAKFYTRYHTFDDPKNTGAIYGLPYDIGAYYIMYDKKLLEDWGITPPSQTATFDELLAIAQKTTGINPKTGKQNYGTYIQPRWSEWLGVGADIYHAISIPDMDINKLDIAKDVEYIKDSPEVLKYFTILQELIKCAPPGAVTQTGAENWLTPDNNIAVMFDTSKTQAYYSYVVANDKSVMDRFIPIYLPKGKQNVSGFPEVHHVAIAQTSKNQELAWKVIKTIATDKDVLNLIFTNYALGNVPALADTSGLEIMKDKFSNDRYQERLTSTFITDDYWYWRGPIQGVFSDLYVGKLTPEQARAKFYNDTVKWISDKKLQSGK</sequence>
<evidence type="ECO:0000256" key="1">
    <source>
        <dbReference type="ARBA" id="ARBA00004418"/>
    </source>
</evidence>
<dbReference type="PROSITE" id="PS51257">
    <property type="entry name" value="PROKAR_LIPOPROTEIN"/>
    <property type="match status" value="1"/>
</dbReference>
<dbReference type="Pfam" id="PF01547">
    <property type="entry name" value="SBP_bac_1"/>
    <property type="match status" value="1"/>
</dbReference>
<protein>
    <submittedName>
        <fullName evidence="3">Extracellular solute-binding protein</fullName>
    </submittedName>
</protein>
<dbReference type="Gene3D" id="3.40.190.10">
    <property type="entry name" value="Periplasmic binding protein-like II"/>
    <property type="match status" value="1"/>
</dbReference>
<dbReference type="AlphaFoldDB" id="A0A7T7XKS5"/>
<keyword evidence="4" id="KW-1185">Reference proteome</keyword>
<organism evidence="3 4">
    <name type="scientific">Breznakiella homolactica</name>
    <dbReference type="NCBI Taxonomy" id="2798577"/>
    <lineage>
        <taxon>Bacteria</taxon>
        <taxon>Pseudomonadati</taxon>
        <taxon>Spirochaetota</taxon>
        <taxon>Spirochaetia</taxon>
        <taxon>Spirochaetales</taxon>
        <taxon>Breznakiellaceae</taxon>
        <taxon>Breznakiella</taxon>
    </lineage>
</organism>
<evidence type="ECO:0000313" key="4">
    <source>
        <dbReference type="Proteomes" id="UP000595917"/>
    </source>
</evidence>
<dbReference type="GO" id="GO:0042597">
    <property type="term" value="C:periplasmic space"/>
    <property type="evidence" value="ECO:0007669"/>
    <property type="project" value="UniProtKB-SubCell"/>
</dbReference>
<dbReference type="PANTHER" id="PTHR43649">
    <property type="entry name" value="ARABINOSE-BINDING PROTEIN-RELATED"/>
    <property type="match status" value="1"/>
</dbReference>
<dbReference type="SUPFAM" id="SSF53850">
    <property type="entry name" value="Periplasmic binding protein-like II"/>
    <property type="match status" value="1"/>
</dbReference>
<name>A0A7T7XKS5_9SPIR</name>
<dbReference type="Proteomes" id="UP000595917">
    <property type="component" value="Chromosome"/>
</dbReference>